<dbReference type="Ensembl" id="ENSMUST00000208853.2">
    <property type="protein sequence ID" value="ENSMUSP00000146522.2"/>
    <property type="gene ID" value="ENSMUSG00000108841.2"/>
</dbReference>
<sequence length="40" mass="4742">MRPLAKDTGLVWFKAFSWELQRFKKTLNEVKHCISFNSSP</sequence>
<accession>A0A140LHS0</accession>
<gene>
    <name evidence="1 2" type="primary">Frmpd2</name>
    <name evidence="2" type="synonym">Gm626</name>
</gene>
<evidence type="ECO:0000313" key="3">
    <source>
        <dbReference type="Proteomes" id="UP000000589"/>
    </source>
</evidence>
<reference evidence="1 3" key="2">
    <citation type="journal article" date="2011" name="PLoS Biol.">
        <title>Modernizing reference genome assemblies.</title>
        <authorList>
            <person name="Church D.M."/>
            <person name="Schneider V.A."/>
            <person name="Graves T."/>
            <person name="Auger K."/>
            <person name="Cunningham F."/>
            <person name="Bouk N."/>
            <person name="Chen H.C."/>
            <person name="Agarwala R."/>
            <person name="McLaren W.M."/>
            <person name="Ritchie G.R."/>
            <person name="Albracht D."/>
            <person name="Kremitzki M."/>
            <person name="Rock S."/>
            <person name="Kotkiewicz H."/>
            <person name="Kremitzki C."/>
            <person name="Wollam A."/>
            <person name="Trani L."/>
            <person name="Fulton L."/>
            <person name="Fulton R."/>
            <person name="Matthews L."/>
            <person name="Whitehead S."/>
            <person name="Chow W."/>
            <person name="Torrance J."/>
            <person name="Dunn M."/>
            <person name="Harden G."/>
            <person name="Threadgold G."/>
            <person name="Wood J."/>
            <person name="Collins J."/>
            <person name="Heath P."/>
            <person name="Griffiths G."/>
            <person name="Pelan S."/>
            <person name="Grafham D."/>
            <person name="Eichler E.E."/>
            <person name="Weinstock G."/>
            <person name="Mardis E.R."/>
            <person name="Wilson R.K."/>
            <person name="Howe K."/>
            <person name="Flicek P."/>
            <person name="Hubbard T."/>
        </authorList>
    </citation>
    <scope>NUCLEOTIDE SEQUENCE [LARGE SCALE GENOMIC DNA]</scope>
    <source>
        <strain evidence="1 3">C57BL/6J</strain>
    </source>
</reference>
<keyword evidence="3" id="KW-1185">Reference proteome</keyword>
<protein>
    <submittedName>
        <fullName evidence="1">FERM and PDZ domain containing 2</fullName>
    </submittedName>
</protein>
<dbReference type="MGI" id="MGI:2685472">
    <property type="gene designation" value="Frmpd2"/>
</dbReference>
<reference evidence="1" key="4">
    <citation type="submission" date="2025-09" db="UniProtKB">
        <authorList>
            <consortium name="Ensembl"/>
        </authorList>
    </citation>
    <scope>IDENTIFICATION</scope>
    <source>
        <strain evidence="1">C57BL/6J</strain>
    </source>
</reference>
<dbReference type="ExpressionAtlas" id="A0A140LHS0">
    <property type="expression patterns" value="baseline and differential"/>
</dbReference>
<evidence type="ECO:0000313" key="2">
    <source>
        <dbReference type="MGI" id="MGI:2685472"/>
    </source>
</evidence>
<dbReference type="Antibodypedia" id="13728">
    <property type="antibodies" value="57 antibodies from 19 providers"/>
</dbReference>
<dbReference type="AGR" id="MGI:2685472"/>
<reference evidence="1 3" key="1">
    <citation type="journal article" date="2009" name="PLoS Biol.">
        <title>Lineage-specific biology revealed by a finished genome assembly of the mouse.</title>
        <authorList>
            <consortium name="Mouse Genome Sequencing Consortium"/>
            <person name="Church D.M."/>
            <person name="Goodstadt L."/>
            <person name="Hillier L.W."/>
            <person name="Zody M.C."/>
            <person name="Goldstein S."/>
            <person name="She X."/>
            <person name="Bult C.J."/>
            <person name="Agarwala R."/>
            <person name="Cherry J.L."/>
            <person name="DiCuccio M."/>
            <person name="Hlavina W."/>
            <person name="Kapustin Y."/>
            <person name="Meric P."/>
            <person name="Maglott D."/>
            <person name="Birtle Z."/>
            <person name="Marques A.C."/>
            <person name="Graves T."/>
            <person name="Zhou S."/>
            <person name="Teague B."/>
            <person name="Potamousis K."/>
            <person name="Churas C."/>
            <person name="Place M."/>
            <person name="Herschleb J."/>
            <person name="Runnheim R."/>
            <person name="Forrest D."/>
            <person name="Amos-Landgraf J."/>
            <person name="Schwartz D.C."/>
            <person name="Cheng Z."/>
            <person name="Lindblad-Toh K."/>
            <person name="Eichler E.E."/>
            <person name="Ponting C.P."/>
        </authorList>
    </citation>
    <scope>NUCLEOTIDE SEQUENCE [LARGE SCALE GENOMIC DNA]</scope>
    <source>
        <strain evidence="1 3">C57BL/6J</strain>
    </source>
</reference>
<dbReference type="SMR" id="A0A140LHS0"/>
<organism evidence="1 3">
    <name type="scientific">Mus musculus</name>
    <name type="common">Mouse</name>
    <dbReference type="NCBI Taxonomy" id="10090"/>
    <lineage>
        <taxon>Eukaryota</taxon>
        <taxon>Metazoa</taxon>
        <taxon>Chordata</taxon>
        <taxon>Craniata</taxon>
        <taxon>Vertebrata</taxon>
        <taxon>Euteleostomi</taxon>
        <taxon>Mammalia</taxon>
        <taxon>Eutheria</taxon>
        <taxon>Euarchontoglires</taxon>
        <taxon>Glires</taxon>
        <taxon>Rodentia</taxon>
        <taxon>Myomorpha</taxon>
        <taxon>Muroidea</taxon>
        <taxon>Muridae</taxon>
        <taxon>Murinae</taxon>
        <taxon>Mus</taxon>
        <taxon>Mus</taxon>
    </lineage>
</organism>
<dbReference type="VEuPathDB" id="HostDB:ENSMUSG00000108841"/>
<reference evidence="1" key="3">
    <citation type="submission" date="2025-08" db="UniProtKB">
        <authorList>
            <consortium name="Ensembl"/>
        </authorList>
    </citation>
    <scope>IDENTIFICATION</scope>
    <source>
        <strain evidence="1">C57BL/6J</strain>
    </source>
</reference>
<dbReference type="GeneTree" id="ENSGT00940000161964"/>
<evidence type="ECO:0000313" key="1">
    <source>
        <dbReference type="Ensembl" id="ENSMUSP00000146522.2"/>
    </source>
</evidence>
<dbReference type="AlphaFoldDB" id="A0A140LHS0"/>
<proteinExistence type="predicted"/>
<dbReference type="Proteomes" id="UP000000589">
    <property type="component" value="Chromosome 14"/>
</dbReference>
<name>A0A140LHS0_MOUSE</name>
<dbReference type="Bgee" id="ENSMUSG00000108841">
    <property type="expression patterns" value="Expressed in retinal neural layer and 57 other cell types or tissues"/>
</dbReference>